<evidence type="ECO:0000256" key="1">
    <source>
        <dbReference type="ARBA" id="ARBA00004554"/>
    </source>
</evidence>
<name>A0A2T7PCG7_POMCA</name>
<dbReference type="InterPro" id="IPR011531">
    <property type="entry name" value="HCO3_transpt-like_TM_dom"/>
</dbReference>
<dbReference type="Proteomes" id="UP000245119">
    <property type="component" value="Linkage Group LG5"/>
</dbReference>
<dbReference type="InterPro" id="IPR003020">
    <property type="entry name" value="HCO3_transpt_euk"/>
</dbReference>
<keyword evidence="8" id="KW-0472">Membrane</keyword>
<dbReference type="OrthoDB" id="1735926at2759"/>
<proteinExistence type="inferred from homology"/>
<dbReference type="GO" id="GO:0008510">
    <property type="term" value="F:sodium:bicarbonate symporter activity"/>
    <property type="evidence" value="ECO:0007669"/>
    <property type="project" value="TreeGrafter"/>
</dbReference>
<dbReference type="PRINTS" id="PR01232">
    <property type="entry name" value="NAHCO3TRSPRT"/>
</dbReference>
<dbReference type="PANTHER" id="PTHR11453">
    <property type="entry name" value="ANION EXCHANGE PROTEIN"/>
    <property type="match status" value="1"/>
</dbReference>
<comment type="caution">
    <text evidence="12">The sequence shown here is derived from an EMBL/GenBank/DDBJ whole genome shotgun (WGS) entry which is preliminary data.</text>
</comment>
<keyword evidence="4" id="KW-1003">Cell membrane</keyword>
<evidence type="ECO:0000259" key="11">
    <source>
        <dbReference type="Pfam" id="PF07565"/>
    </source>
</evidence>
<evidence type="ECO:0000313" key="13">
    <source>
        <dbReference type="Proteomes" id="UP000245119"/>
    </source>
</evidence>
<feature type="domain" description="Bicarbonate transporter-like transmembrane" evidence="10">
    <location>
        <begin position="405"/>
        <end position="463"/>
    </location>
</feature>
<dbReference type="InterPro" id="IPR016152">
    <property type="entry name" value="PTrfase/Anion_transptr"/>
</dbReference>
<comment type="subcellular location">
    <subcellularLocation>
        <location evidence="1">Basolateral cell membrane</location>
        <topology evidence="1">Multi-pass membrane protein</topology>
    </subcellularLocation>
</comment>
<keyword evidence="5" id="KW-0812">Transmembrane</keyword>
<feature type="domain" description="Band 3 cytoplasmic" evidence="11">
    <location>
        <begin position="62"/>
        <end position="356"/>
    </location>
</feature>
<dbReference type="AlphaFoldDB" id="A0A2T7PCG7"/>
<dbReference type="EMBL" id="PZQS01000005">
    <property type="protein sequence ID" value="PVD31102.1"/>
    <property type="molecule type" value="Genomic_DNA"/>
</dbReference>
<feature type="compositionally biased region" description="Basic and acidic residues" evidence="9">
    <location>
        <begin position="15"/>
        <end position="24"/>
    </location>
</feature>
<feature type="region of interest" description="Disordered" evidence="9">
    <location>
        <begin position="166"/>
        <end position="197"/>
    </location>
</feature>
<evidence type="ECO:0000256" key="3">
    <source>
        <dbReference type="ARBA" id="ARBA00022448"/>
    </source>
</evidence>
<keyword evidence="13" id="KW-1185">Reference proteome</keyword>
<dbReference type="InterPro" id="IPR013769">
    <property type="entry name" value="Band3_cytoplasmic_dom"/>
</dbReference>
<dbReference type="Pfam" id="PF00955">
    <property type="entry name" value="HCO3_cotransp"/>
    <property type="match status" value="1"/>
</dbReference>
<accession>A0A2T7PCG7</accession>
<dbReference type="Gene3D" id="1.10.287.570">
    <property type="entry name" value="Helical hairpin bin"/>
    <property type="match status" value="1"/>
</dbReference>
<reference evidence="12 13" key="1">
    <citation type="submission" date="2018-04" db="EMBL/GenBank/DDBJ databases">
        <title>The genome of golden apple snail Pomacea canaliculata provides insight into stress tolerance and invasive adaptation.</title>
        <authorList>
            <person name="Liu C."/>
            <person name="Liu B."/>
            <person name="Ren Y."/>
            <person name="Zhang Y."/>
            <person name="Wang H."/>
            <person name="Li S."/>
            <person name="Jiang F."/>
            <person name="Yin L."/>
            <person name="Zhang G."/>
            <person name="Qian W."/>
            <person name="Fan W."/>
        </authorList>
    </citation>
    <scope>NUCLEOTIDE SEQUENCE [LARGE SCALE GENOMIC DNA]</scope>
    <source>
        <strain evidence="12">SZHN2017</strain>
        <tissue evidence="12">Muscle</tissue>
    </source>
</reference>
<keyword evidence="3" id="KW-0813">Transport</keyword>
<evidence type="ECO:0000256" key="4">
    <source>
        <dbReference type="ARBA" id="ARBA00022475"/>
    </source>
</evidence>
<keyword evidence="6" id="KW-1133">Transmembrane helix</keyword>
<dbReference type="GO" id="GO:0008509">
    <property type="term" value="F:monoatomic anion transmembrane transporter activity"/>
    <property type="evidence" value="ECO:0007669"/>
    <property type="project" value="InterPro"/>
</dbReference>
<keyword evidence="7" id="KW-0406">Ion transport</keyword>
<protein>
    <recommendedName>
        <fullName evidence="14">Band 3 cytoplasmic domain-containing protein</fullName>
    </recommendedName>
</protein>
<dbReference type="GO" id="GO:0005452">
    <property type="term" value="F:solute:inorganic anion antiporter activity"/>
    <property type="evidence" value="ECO:0007669"/>
    <property type="project" value="InterPro"/>
</dbReference>
<dbReference type="SUPFAM" id="SSF55804">
    <property type="entry name" value="Phoshotransferase/anion transport protein"/>
    <property type="match status" value="1"/>
</dbReference>
<dbReference type="InterPro" id="IPR003024">
    <property type="entry name" value="Na/HCO3_transpt"/>
</dbReference>
<evidence type="ECO:0000256" key="9">
    <source>
        <dbReference type="SAM" id="MobiDB-lite"/>
    </source>
</evidence>
<dbReference type="PRINTS" id="PR01231">
    <property type="entry name" value="HCO3TRNSPORT"/>
</dbReference>
<dbReference type="PANTHER" id="PTHR11453:SF36">
    <property type="entry name" value="ANION EXCHANGE PROTEIN"/>
    <property type="match status" value="1"/>
</dbReference>
<evidence type="ECO:0000256" key="6">
    <source>
        <dbReference type="ARBA" id="ARBA00022989"/>
    </source>
</evidence>
<dbReference type="Gene3D" id="3.40.930.10">
    <property type="entry name" value="Mannitol-specific EII, Chain A"/>
    <property type="match status" value="1"/>
</dbReference>
<evidence type="ECO:0000256" key="5">
    <source>
        <dbReference type="ARBA" id="ARBA00022692"/>
    </source>
</evidence>
<dbReference type="FunFam" id="1.10.287.570:FF:000001">
    <property type="entry name" value="Anion exchange protein"/>
    <property type="match status" value="1"/>
</dbReference>
<gene>
    <name evidence="12" type="ORF">C0Q70_10380</name>
</gene>
<organism evidence="12 13">
    <name type="scientific">Pomacea canaliculata</name>
    <name type="common">Golden apple snail</name>
    <dbReference type="NCBI Taxonomy" id="400727"/>
    <lineage>
        <taxon>Eukaryota</taxon>
        <taxon>Metazoa</taxon>
        <taxon>Spiralia</taxon>
        <taxon>Lophotrochozoa</taxon>
        <taxon>Mollusca</taxon>
        <taxon>Gastropoda</taxon>
        <taxon>Caenogastropoda</taxon>
        <taxon>Architaenioglossa</taxon>
        <taxon>Ampullarioidea</taxon>
        <taxon>Ampullariidae</taxon>
        <taxon>Pomacea</taxon>
    </lineage>
</organism>
<evidence type="ECO:0000256" key="7">
    <source>
        <dbReference type="ARBA" id="ARBA00023065"/>
    </source>
</evidence>
<dbReference type="GO" id="GO:0051453">
    <property type="term" value="P:regulation of intracellular pH"/>
    <property type="evidence" value="ECO:0007669"/>
    <property type="project" value="TreeGrafter"/>
</dbReference>
<dbReference type="STRING" id="400727.A0A2T7PCG7"/>
<evidence type="ECO:0000259" key="10">
    <source>
        <dbReference type="Pfam" id="PF00955"/>
    </source>
</evidence>
<evidence type="ECO:0008006" key="14">
    <source>
        <dbReference type="Google" id="ProtNLM"/>
    </source>
</evidence>
<dbReference type="GO" id="GO:0016323">
    <property type="term" value="C:basolateral plasma membrane"/>
    <property type="evidence" value="ECO:0007669"/>
    <property type="project" value="UniProtKB-SubCell"/>
</dbReference>
<evidence type="ECO:0000256" key="8">
    <source>
        <dbReference type="ARBA" id="ARBA00023136"/>
    </source>
</evidence>
<evidence type="ECO:0000313" key="12">
    <source>
        <dbReference type="EMBL" id="PVD31102.1"/>
    </source>
</evidence>
<feature type="compositionally biased region" description="Polar residues" evidence="9">
    <location>
        <begin position="185"/>
        <end position="197"/>
    </location>
</feature>
<dbReference type="Pfam" id="PF07565">
    <property type="entry name" value="Band_3_cyto"/>
    <property type="match status" value="1"/>
</dbReference>
<comment type="similarity">
    <text evidence="2">Belongs to the anion exchanger (TC 2.A.31) family.</text>
</comment>
<evidence type="ECO:0000256" key="2">
    <source>
        <dbReference type="ARBA" id="ARBA00010993"/>
    </source>
</evidence>
<feature type="region of interest" description="Disordered" evidence="9">
    <location>
        <begin position="1"/>
        <end position="40"/>
    </location>
</feature>
<sequence length="486" mass="54890">MRKSSSMYLNVRMPQKPDRPHVEGEQNEGEESYSICEDSTYDPSTKVQGLLNSVKSLKHRAHTVFCQLSILKKRGDNYEWRESGRWVKYEETVEEGGKRWSKPHVASLSMHYILELRRHLADGVFLRDVECYSVSQVIDKFLDEWVDQDLLDPMLRMHVRTLALKPHRHRHERGRPEDKRKGVTHSASDTVPHSSSVSLEVHGETLKSVNSAISLSSDFGSEQSLESMDSSDLAMKKQLNERFLRKIPKGSETANIMVGELEDLKSVLCGFMRLNDARELGEISEVPLPTRFILYLLGPTGSGVQLREMGRCISTMIVDEIFREVAYKCRDLDDLIAGVDEFVAQVTVLPPGEWDPKIRIEPPNKVPPQEIRKVESTAVLMEKTHGTDGGDEGGHDDPNLELSIRPFTGLIQDIKRKLPWFPSDFKDALHIQCLPATLFIFLALLTNNVTFGALLGTGTGSYMPLNILGSTGPMLVLEKIIYDMCK</sequence>